<dbReference type="Pfam" id="PF25431">
    <property type="entry name" value="zf-C17orf113"/>
    <property type="match status" value="1"/>
</dbReference>
<sequence length="159" mass="18004">MSKRRKLDPATPPVGTLDRFFRKQTPSDRENYPTDGPANVPQPGPSGRDGDTVTEDDAHHQPDAPSVEEPGADFPAQAPSTSGAKKKTKGKQANYFHPEWKKKRPWLHHEPDIGMFCLLCQKYKKMPYGRRKWNTAPCVRMREGSVKEHEESESHKDAV</sequence>
<gene>
    <name evidence="3" type="ORF">HOLleu_35948</name>
</gene>
<feature type="compositionally biased region" description="Basic and acidic residues" evidence="1">
    <location>
        <begin position="19"/>
        <end position="32"/>
    </location>
</feature>
<dbReference type="Proteomes" id="UP001152320">
    <property type="component" value="Chromosome 19"/>
</dbReference>
<dbReference type="AlphaFoldDB" id="A0A9Q0YQM0"/>
<reference evidence="3" key="1">
    <citation type="submission" date="2021-10" db="EMBL/GenBank/DDBJ databases">
        <title>Tropical sea cucumber genome reveals ecological adaptation and Cuvierian tubules defense mechanism.</title>
        <authorList>
            <person name="Chen T."/>
        </authorList>
    </citation>
    <scope>NUCLEOTIDE SEQUENCE</scope>
    <source>
        <strain evidence="3">Nanhai2018</strain>
        <tissue evidence="3">Muscle</tissue>
    </source>
</reference>
<evidence type="ECO:0000313" key="4">
    <source>
        <dbReference type="Proteomes" id="UP001152320"/>
    </source>
</evidence>
<dbReference type="InterPro" id="IPR057456">
    <property type="entry name" value="Znf_C17orf113"/>
</dbReference>
<name>A0A9Q0YQM0_HOLLE</name>
<accession>A0A9Q0YQM0</accession>
<evidence type="ECO:0000256" key="1">
    <source>
        <dbReference type="SAM" id="MobiDB-lite"/>
    </source>
</evidence>
<comment type="caution">
    <text evidence="3">The sequence shown here is derived from an EMBL/GenBank/DDBJ whole genome shotgun (WGS) entry which is preliminary data.</text>
</comment>
<protein>
    <recommendedName>
        <fullName evidence="2">C17orf113 probable zinc finger domain-containing protein</fullName>
    </recommendedName>
</protein>
<keyword evidence="4" id="KW-1185">Reference proteome</keyword>
<feature type="domain" description="C17orf113 probable zinc finger" evidence="2">
    <location>
        <begin position="113"/>
        <end position="159"/>
    </location>
</feature>
<evidence type="ECO:0000259" key="2">
    <source>
        <dbReference type="Pfam" id="PF25431"/>
    </source>
</evidence>
<evidence type="ECO:0000313" key="3">
    <source>
        <dbReference type="EMBL" id="KAJ8023491.1"/>
    </source>
</evidence>
<feature type="region of interest" description="Disordered" evidence="1">
    <location>
        <begin position="1"/>
        <end position="96"/>
    </location>
</feature>
<organism evidence="3 4">
    <name type="scientific">Holothuria leucospilota</name>
    <name type="common">Black long sea cucumber</name>
    <name type="synonym">Mertensiothuria leucospilota</name>
    <dbReference type="NCBI Taxonomy" id="206669"/>
    <lineage>
        <taxon>Eukaryota</taxon>
        <taxon>Metazoa</taxon>
        <taxon>Echinodermata</taxon>
        <taxon>Eleutherozoa</taxon>
        <taxon>Echinozoa</taxon>
        <taxon>Holothuroidea</taxon>
        <taxon>Aspidochirotacea</taxon>
        <taxon>Aspidochirotida</taxon>
        <taxon>Holothuriidae</taxon>
        <taxon>Holothuria</taxon>
    </lineage>
</organism>
<feature type="compositionally biased region" description="Basic and acidic residues" evidence="1">
    <location>
        <begin position="48"/>
        <end position="62"/>
    </location>
</feature>
<dbReference type="EMBL" id="JAIZAY010000019">
    <property type="protein sequence ID" value="KAJ8023491.1"/>
    <property type="molecule type" value="Genomic_DNA"/>
</dbReference>
<proteinExistence type="predicted"/>